<dbReference type="KEGG" id="sba:Sulba_0584"/>
<dbReference type="Pfam" id="PF13114">
    <property type="entry name" value="RecO_N_2"/>
    <property type="match status" value="1"/>
</dbReference>
<dbReference type="PATRIC" id="fig|760154.4.peg.581"/>
<reference evidence="2 3" key="1">
    <citation type="submission" date="2012-06" db="EMBL/GenBank/DDBJ databases">
        <title>Complete sequence of Sulfurospirillum barnesii SES-3.</title>
        <authorList>
            <consortium name="US DOE Joint Genome Institute"/>
            <person name="Lucas S."/>
            <person name="Han J."/>
            <person name="Lapidus A."/>
            <person name="Cheng J.-F."/>
            <person name="Goodwin L."/>
            <person name="Pitluck S."/>
            <person name="Peters L."/>
            <person name="Ovchinnikova G."/>
            <person name="Lu M."/>
            <person name="Detter J.C."/>
            <person name="Han C."/>
            <person name="Tapia R."/>
            <person name="Land M."/>
            <person name="Hauser L."/>
            <person name="Kyrpides N."/>
            <person name="Ivanova N."/>
            <person name="Pagani I."/>
            <person name="Stolz J."/>
            <person name="Arkin A."/>
            <person name="Dehal P."/>
            <person name="Oremland R."/>
            <person name="Saltikov C."/>
            <person name="Basu P."/>
            <person name="Hollibaugh J."/>
            <person name="Newman D."/>
            <person name="Stolyar S."/>
            <person name="Hazen T."/>
            <person name="Woyke T."/>
        </authorList>
    </citation>
    <scope>NUCLEOTIDE SEQUENCE [LARGE SCALE GENOMIC DNA]</scope>
    <source>
        <strain evidence="3">ATCC 700032 / DSM 10660 / SES-3</strain>
    </source>
</reference>
<proteinExistence type="predicted"/>
<feature type="domain" description="DNA replication/recombination mediator RecO N-terminal" evidence="1">
    <location>
        <begin position="6"/>
        <end position="77"/>
    </location>
</feature>
<dbReference type="STRING" id="760154.Sulba_0584"/>
<evidence type="ECO:0000313" key="3">
    <source>
        <dbReference type="Proteomes" id="UP000006176"/>
    </source>
</evidence>
<accession>I3XVB9</accession>
<gene>
    <name evidence="2" type="ordered locus">Sulba_0584</name>
</gene>
<evidence type="ECO:0000313" key="2">
    <source>
        <dbReference type="EMBL" id="AFL67893.1"/>
    </source>
</evidence>
<name>I3XVB9_SULBS</name>
<dbReference type="Proteomes" id="UP000006176">
    <property type="component" value="Chromosome"/>
</dbReference>
<dbReference type="EMBL" id="CP003333">
    <property type="protein sequence ID" value="AFL67893.1"/>
    <property type="molecule type" value="Genomic_DNA"/>
</dbReference>
<organism evidence="2 3">
    <name type="scientific">Sulfurospirillum barnesii (strain ATCC 700032 / DSM 10660 / SES-3)</name>
    <dbReference type="NCBI Taxonomy" id="760154"/>
    <lineage>
        <taxon>Bacteria</taxon>
        <taxon>Pseudomonadati</taxon>
        <taxon>Campylobacterota</taxon>
        <taxon>Epsilonproteobacteria</taxon>
        <taxon>Campylobacterales</taxon>
        <taxon>Sulfurospirillaceae</taxon>
        <taxon>Sulfurospirillum</taxon>
    </lineage>
</organism>
<evidence type="ECO:0000259" key="1">
    <source>
        <dbReference type="Pfam" id="PF13114"/>
    </source>
</evidence>
<dbReference type="HOGENOM" id="CLU_1309562_0_0_7"/>
<dbReference type="NCBIfam" id="NF010483">
    <property type="entry name" value="PRK13908.1"/>
    <property type="match status" value="1"/>
</dbReference>
<protein>
    <recommendedName>
        <fullName evidence="1">DNA replication/recombination mediator RecO N-terminal domain-containing protein</fullName>
    </recommendedName>
</protein>
<sequence>MLKFPMQGYIINITRVKDEDLIVTLLTPNSIKTLYRFYGARHSTIHLGYKIDFEVQTSLKSSLPQLRSILHLATQWNAHRERMLLWQAFVRLFYTHLKDIATLENFYFELLESCTAIWHKQNPKRIAIEAYIKLLDYEGRLHDDFICFNCEEAILNDLTLIRGFLPAHKTCAWNETFEHLHVKRLFEEKSTIALSDDHINVLWKILLEGF</sequence>
<dbReference type="eggNOG" id="COG1381">
    <property type="taxonomic scope" value="Bacteria"/>
</dbReference>
<dbReference type="AlphaFoldDB" id="I3XVB9"/>
<dbReference type="InterPro" id="IPR022572">
    <property type="entry name" value="DNA_rep/recomb_RecO_N"/>
</dbReference>
<keyword evidence="3" id="KW-1185">Reference proteome</keyword>